<dbReference type="InterPro" id="IPR001190">
    <property type="entry name" value="SRCR"/>
</dbReference>
<evidence type="ECO:0000256" key="1">
    <source>
        <dbReference type="ARBA" id="ARBA00023157"/>
    </source>
</evidence>
<protein>
    <recommendedName>
        <fullName evidence="4">SRCR domain-containing protein</fullName>
    </recommendedName>
</protein>
<evidence type="ECO:0000313" key="6">
    <source>
        <dbReference type="Proteomes" id="UP000007879"/>
    </source>
</evidence>
<dbReference type="Proteomes" id="UP000007879">
    <property type="component" value="Unassembled WGS sequence"/>
</dbReference>
<proteinExistence type="predicted"/>
<dbReference type="AlphaFoldDB" id="A0AAN0JHY8"/>
<evidence type="ECO:0000256" key="3">
    <source>
        <dbReference type="PROSITE-ProRule" id="PRU00196"/>
    </source>
</evidence>
<feature type="disulfide bond" evidence="3">
    <location>
        <begin position="131"/>
        <end position="141"/>
    </location>
</feature>
<evidence type="ECO:0000256" key="2">
    <source>
        <dbReference type="ARBA" id="ARBA00023180"/>
    </source>
</evidence>
<keyword evidence="6" id="KW-1185">Reference proteome</keyword>
<sequence>MWFLYTAGHGVWIFSICPLKTRKLRFLLPSRLVMKLGAILVIVTFLLTRIRHGLAACTSGSIRLVGGTSTSEGRVEVCSSAGAWGTVCDDYWDNTDASVACRQLGYESGTAFGSAYFGQGTGSIVMDNVHCTGTESTLISCTHSTNHNCNHAEDAGVRCIGKNMTKINY</sequence>
<dbReference type="SUPFAM" id="SSF56487">
    <property type="entry name" value="SRCR-like"/>
    <property type="match status" value="1"/>
</dbReference>
<keyword evidence="2" id="KW-0325">Glycoprotein</keyword>
<organism evidence="5 6">
    <name type="scientific">Amphimedon queenslandica</name>
    <name type="common">Sponge</name>
    <dbReference type="NCBI Taxonomy" id="400682"/>
    <lineage>
        <taxon>Eukaryota</taxon>
        <taxon>Metazoa</taxon>
        <taxon>Porifera</taxon>
        <taxon>Demospongiae</taxon>
        <taxon>Heteroscleromorpha</taxon>
        <taxon>Haplosclerida</taxon>
        <taxon>Niphatidae</taxon>
        <taxon>Amphimedon</taxon>
    </lineage>
</organism>
<reference evidence="5" key="2">
    <citation type="submission" date="2024-06" db="UniProtKB">
        <authorList>
            <consortium name="EnsemblMetazoa"/>
        </authorList>
    </citation>
    <scope>IDENTIFICATION</scope>
</reference>
<accession>A0AAN0JHY8</accession>
<dbReference type="PANTHER" id="PTHR48071">
    <property type="entry name" value="SRCR DOMAIN-CONTAINING PROTEIN"/>
    <property type="match status" value="1"/>
</dbReference>
<dbReference type="Gene3D" id="3.10.250.10">
    <property type="entry name" value="SRCR-like domain"/>
    <property type="match status" value="1"/>
</dbReference>
<dbReference type="PANTHER" id="PTHR48071:SF18">
    <property type="entry name" value="DELETED IN MALIGNANT BRAIN TUMORS 1 PROTEIN-RELATED"/>
    <property type="match status" value="1"/>
</dbReference>
<evidence type="ECO:0000259" key="4">
    <source>
        <dbReference type="PROSITE" id="PS50287"/>
    </source>
</evidence>
<dbReference type="SMART" id="SM00202">
    <property type="entry name" value="SR"/>
    <property type="match status" value="1"/>
</dbReference>
<dbReference type="PROSITE" id="PS50287">
    <property type="entry name" value="SRCR_2"/>
    <property type="match status" value="1"/>
</dbReference>
<dbReference type="PRINTS" id="PR00258">
    <property type="entry name" value="SPERACTRCPTR"/>
</dbReference>
<dbReference type="InterPro" id="IPR036772">
    <property type="entry name" value="SRCR-like_dom_sf"/>
</dbReference>
<dbReference type="GO" id="GO:0016020">
    <property type="term" value="C:membrane"/>
    <property type="evidence" value="ECO:0007669"/>
    <property type="project" value="InterPro"/>
</dbReference>
<dbReference type="GeneID" id="109584914"/>
<dbReference type="EnsemblMetazoa" id="XM_020000828.1">
    <property type="protein sequence ID" value="XP_019856387.1"/>
    <property type="gene ID" value="LOC109584914"/>
</dbReference>
<evidence type="ECO:0000313" key="5">
    <source>
        <dbReference type="EnsemblMetazoa" id="XP_019856387.1"/>
    </source>
</evidence>
<name>A0AAN0JHY8_AMPQE</name>
<reference evidence="6" key="1">
    <citation type="journal article" date="2010" name="Nature">
        <title>The Amphimedon queenslandica genome and the evolution of animal complexity.</title>
        <authorList>
            <person name="Srivastava M."/>
            <person name="Simakov O."/>
            <person name="Chapman J."/>
            <person name="Fahey B."/>
            <person name="Gauthier M.E."/>
            <person name="Mitros T."/>
            <person name="Richards G.S."/>
            <person name="Conaco C."/>
            <person name="Dacre M."/>
            <person name="Hellsten U."/>
            <person name="Larroux C."/>
            <person name="Putnam N.H."/>
            <person name="Stanke M."/>
            <person name="Adamska M."/>
            <person name="Darling A."/>
            <person name="Degnan S.M."/>
            <person name="Oakley T.H."/>
            <person name="Plachetzki D.C."/>
            <person name="Zhai Y."/>
            <person name="Adamski M."/>
            <person name="Calcino A."/>
            <person name="Cummins S.F."/>
            <person name="Goodstein D.M."/>
            <person name="Harris C."/>
            <person name="Jackson D.J."/>
            <person name="Leys S.P."/>
            <person name="Shu S."/>
            <person name="Woodcroft B.J."/>
            <person name="Vervoort M."/>
            <person name="Kosik K.S."/>
            <person name="Manning G."/>
            <person name="Degnan B.M."/>
            <person name="Rokhsar D.S."/>
        </authorList>
    </citation>
    <scope>NUCLEOTIDE SEQUENCE [LARGE SCALE GENOMIC DNA]</scope>
</reference>
<feature type="domain" description="SRCR" evidence="4">
    <location>
        <begin position="62"/>
        <end position="160"/>
    </location>
</feature>
<dbReference type="KEGG" id="aqu:109584914"/>
<keyword evidence="1 3" id="KW-1015">Disulfide bond</keyword>
<dbReference type="RefSeq" id="XP_019856387.1">
    <property type="nucleotide sequence ID" value="XM_020000828.1"/>
</dbReference>
<comment type="caution">
    <text evidence="3">Lacks conserved residue(s) required for the propagation of feature annotation.</text>
</comment>
<dbReference type="Pfam" id="PF00530">
    <property type="entry name" value="SRCR"/>
    <property type="match status" value="1"/>
</dbReference>
<dbReference type="FunFam" id="3.10.250.10:FF:000011">
    <property type="entry name" value="Scavenger receptor class A member 5"/>
    <property type="match status" value="1"/>
</dbReference>